<feature type="region of interest" description="Disordered" evidence="1">
    <location>
        <begin position="1"/>
        <end position="23"/>
    </location>
</feature>
<dbReference type="Proteomes" id="UP000095149">
    <property type="component" value="Unassembled WGS sequence"/>
</dbReference>
<feature type="compositionally biased region" description="Low complexity" evidence="1">
    <location>
        <begin position="1"/>
        <end position="21"/>
    </location>
</feature>
<evidence type="ECO:0000313" key="3">
    <source>
        <dbReference type="Proteomes" id="UP000095149"/>
    </source>
</evidence>
<sequence length="108" mass="12015">MQIQIQTQTASPSTPSTTPAQERMVGIRRLGRSTGNMPIEGIIQFGEPEAVRRYSSLLEKMEKLEECHAEESEAWFELEDGSDDETKQDSVVGAELSAWEELGGEDAR</sequence>
<dbReference type="EMBL" id="MEKH01000001">
    <property type="protein sequence ID" value="ODO12134.1"/>
    <property type="molecule type" value="Genomic_DNA"/>
</dbReference>
<protein>
    <submittedName>
        <fullName evidence="2">Uncharacterized protein</fullName>
    </submittedName>
</protein>
<organism evidence="2 3">
    <name type="scientific">Cryptococcus amylolentus CBS 6273</name>
    <dbReference type="NCBI Taxonomy" id="1296118"/>
    <lineage>
        <taxon>Eukaryota</taxon>
        <taxon>Fungi</taxon>
        <taxon>Dikarya</taxon>
        <taxon>Basidiomycota</taxon>
        <taxon>Agaricomycotina</taxon>
        <taxon>Tremellomycetes</taxon>
        <taxon>Tremellales</taxon>
        <taxon>Cryptococcaceae</taxon>
        <taxon>Cryptococcus</taxon>
    </lineage>
</organism>
<name>A0A1E3KGB3_9TREE</name>
<reference evidence="2 3" key="1">
    <citation type="submission" date="2016-06" db="EMBL/GenBank/DDBJ databases">
        <title>Evolution of pathogenesis and genome organization in the Tremellales.</title>
        <authorList>
            <person name="Cuomo C."/>
            <person name="Litvintseva A."/>
            <person name="Heitman J."/>
            <person name="Chen Y."/>
            <person name="Sun S."/>
            <person name="Springer D."/>
            <person name="Dromer F."/>
            <person name="Young S."/>
            <person name="Zeng Q."/>
            <person name="Chapman S."/>
            <person name="Gujja S."/>
            <person name="Saif S."/>
            <person name="Birren B."/>
        </authorList>
    </citation>
    <scope>NUCLEOTIDE SEQUENCE [LARGE SCALE GENOMIC DNA]</scope>
    <source>
        <strain evidence="2 3">CBS 6273</strain>
    </source>
</reference>
<proteinExistence type="predicted"/>
<gene>
    <name evidence="2" type="ORF">I350_00920</name>
</gene>
<dbReference type="AlphaFoldDB" id="A0A1E3KGB3"/>
<evidence type="ECO:0000313" key="2">
    <source>
        <dbReference type="EMBL" id="ODO12134.1"/>
    </source>
</evidence>
<comment type="caution">
    <text evidence="2">The sequence shown here is derived from an EMBL/GenBank/DDBJ whole genome shotgun (WGS) entry which is preliminary data.</text>
</comment>
<evidence type="ECO:0000256" key="1">
    <source>
        <dbReference type="SAM" id="MobiDB-lite"/>
    </source>
</evidence>
<accession>A0A1E3KGB3</accession>